<keyword evidence="7" id="KW-0157">Chromophore</keyword>
<dbReference type="AlphaFoldDB" id="A0A3P6HDX9"/>
<organism evidence="11">
    <name type="scientific">Brassica oleracea</name>
    <name type="common">Wild cabbage</name>
    <dbReference type="NCBI Taxonomy" id="3712"/>
    <lineage>
        <taxon>Eukaryota</taxon>
        <taxon>Viridiplantae</taxon>
        <taxon>Streptophyta</taxon>
        <taxon>Embryophyta</taxon>
        <taxon>Tracheophyta</taxon>
        <taxon>Spermatophyta</taxon>
        <taxon>Magnoliopsida</taxon>
        <taxon>eudicotyledons</taxon>
        <taxon>Gunneridae</taxon>
        <taxon>Pentapetalae</taxon>
        <taxon>rosids</taxon>
        <taxon>malvids</taxon>
        <taxon>Brassicales</taxon>
        <taxon>Brassicaceae</taxon>
        <taxon>Brassiceae</taxon>
        <taxon>Brassica</taxon>
    </lineage>
</organism>
<keyword evidence="4" id="KW-0934">Plastid</keyword>
<dbReference type="GO" id="GO:0009523">
    <property type="term" value="C:photosystem II"/>
    <property type="evidence" value="ECO:0007669"/>
    <property type="project" value="UniProtKB-KW"/>
</dbReference>
<keyword evidence="9" id="KW-0604">Photosystem II</keyword>
<evidence type="ECO:0000256" key="2">
    <source>
        <dbReference type="ARBA" id="ARBA00022494"/>
    </source>
</evidence>
<keyword evidence="3" id="KW-0602">Photosynthesis</keyword>
<dbReference type="GO" id="GO:0009767">
    <property type="term" value="P:photosynthetic electron transport chain"/>
    <property type="evidence" value="ECO:0007669"/>
    <property type="project" value="InterPro"/>
</dbReference>
<evidence type="ECO:0000256" key="7">
    <source>
        <dbReference type="ARBA" id="ARBA00022991"/>
    </source>
</evidence>
<sequence length="125" mass="15313">MGRLEYYRRDYNESGSLELRRGSRSTYRVFWLFCFLAAIWHWVYWDLEIFCDERTGKTFFGFAQDFWNSFISFRSGLLWFWRISCNRIIWSWNMGIRPLWTNRKGPTRKSGVGRGGFFDPLFREE</sequence>
<keyword evidence="2" id="KW-0148">Chlorophyll</keyword>
<feature type="transmembrane region" description="Helical" evidence="10">
    <location>
        <begin position="29"/>
        <end position="45"/>
    </location>
</feature>
<keyword evidence="5 10" id="KW-0812">Transmembrane</keyword>
<proteinExistence type="predicted"/>
<protein>
    <submittedName>
        <fullName evidence="11">Uncharacterized protein</fullName>
    </submittedName>
</protein>
<evidence type="ECO:0000256" key="6">
    <source>
        <dbReference type="ARBA" id="ARBA00022989"/>
    </source>
</evidence>
<evidence type="ECO:0000313" key="11">
    <source>
        <dbReference type="EMBL" id="VDD65942.1"/>
    </source>
</evidence>
<evidence type="ECO:0000256" key="4">
    <source>
        <dbReference type="ARBA" id="ARBA00022640"/>
    </source>
</evidence>
<evidence type="ECO:0000256" key="10">
    <source>
        <dbReference type="SAM" id="Phobius"/>
    </source>
</evidence>
<dbReference type="SUPFAM" id="SSF161077">
    <property type="entry name" value="Photosystem II antenna protein-like"/>
    <property type="match status" value="1"/>
</dbReference>
<evidence type="ECO:0000256" key="8">
    <source>
        <dbReference type="ARBA" id="ARBA00023136"/>
    </source>
</evidence>
<dbReference type="InterPro" id="IPR000932">
    <property type="entry name" value="PS_antenna-like"/>
</dbReference>
<evidence type="ECO:0000256" key="1">
    <source>
        <dbReference type="ARBA" id="ARBA00004141"/>
    </source>
</evidence>
<name>A0A3P6HDX9_BRAOL</name>
<keyword evidence="6 10" id="KW-1133">Transmembrane helix</keyword>
<reference evidence="11" key="1">
    <citation type="submission" date="2018-11" db="EMBL/GenBank/DDBJ databases">
        <authorList>
            <consortium name="Genoscope - CEA"/>
            <person name="William W."/>
        </authorList>
    </citation>
    <scope>NUCLEOTIDE SEQUENCE</scope>
</reference>
<comment type="subcellular location">
    <subcellularLocation>
        <location evidence="1">Membrane</location>
        <topology evidence="1">Multi-pass membrane protein</topology>
    </subcellularLocation>
</comment>
<evidence type="ECO:0000256" key="9">
    <source>
        <dbReference type="ARBA" id="ARBA00023276"/>
    </source>
</evidence>
<evidence type="ECO:0000256" key="3">
    <source>
        <dbReference type="ARBA" id="ARBA00022531"/>
    </source>
</evidence>
<keyword evidence="8 10" id="KW-0472">Membrane</keyword>
<dbReference type="Pfam" id="PF00421">
    <property type="entry name" value="PSII"/>
    <property type="match status" value="1"/>
</dbReference>
<gene>
    <name evidence="11" type="ORF">BOLSC49T61170H</name>
</gene>
<accession>A0A3P6HDX9</accession>
<dbReference type="GO" id="GO:0016168">
    <property type="term" value="F:chlorophyll binding"/>
    <property type="evidence" value="ECO:0007669"/>
    <property type="project" value="UniProtKB-KW"/>
</dbReference>
<dbReference type="EMBL" id="LR031909">
    <property type="protein sequence ID" value="VDD65942.1"/>
    <property type="molecule type" value="Genomic_DNA"/>
</dbReference>
<dbReference type="InterPro" id="IPR036001">
    <property type="entry name" value="PS_II_antenna-like_sf"/>
</dbReference>
<evidence type="ECO:0000256" key="5">
    <source>
        <dbReference type="ARBA" id="ARBA00022692"/>
    </source>
</evidence>